<dbReference type="OrthoDB" id="9806195at2"/>
<dbReference type="InterPro" id="IPR006058">
    <property type="entry name" value="2Fe2S_fd_BS"/>
</dbReference>
<dbReference type="InterPro" id="IPR012675">
    <property type="entry name" value="Beta-grasp_dom_sf"/>
</dbReference>
<protein>
    <submittedName>
        <fullName evidence="2">Ferredoxin</fullName>
    </submittedName>
</protein>
<dbReference type="InterPro" id="IPR001041">
    <property type="entry name" value="2Fe-2S_ferredoxin-type"/>
</dbReference>
<dbReference type="GO" id="GO:0051537">
    <property type="term" value="F:2 iron, 2 sulfur cluster binding"/>
    <property type="evidence" value="ECO:0007669"/>
    <property type="project" value="InterPro"/>
</dbReference>
<comment type="caution">
    <text evidence="2">The sequence shown here is derived from an EMBL/GenBank/DDBJ whole genome shotgun (WGS) entry which is preliminary data.</text>
</comment>
<gene>
    <name evidence="2" type="ORF">VIBC2010_13586</name>
</gene>
<dbReference type="CDD" id="cd00207">
    <property type="entry name" value="fer2"/>
    <property type="match status" value="1"/>
</dbReference>
<dbReference type="InterPro" id="IPR036010">
    <property type="entry name" value="2Fe-2S_ferredoxin-like_sf"/>
</dbReference>
<organism evidence="2 3">
    <name type="scientific">Vibrio caribbeanicus ATCC BAA-2122</name>
    <dbReference type="NCBI Taxonomy" id="796620"/>
    <lineage>
        <taxon>Bacteria</taxon>
        <taxon>Pseudomonadati</taxon>
        <taxon>Pseudomonadota</taxon>
        <taxon>Gammaproteobacteria</taxon>
        <taxon>Vibrionales</taxon>
        <taxon>Vibrionaceae</taxon>
        <taxon>Vibrio</taxon>
    </lineage>
</organism>
<dbReference type="PROSITE" id="PS00197">
    <property type="entry name" value="2FE2S_FER_1"/>
    <property type="match status" value="1"/>
</dbReference>
<dbReference type="AlphaFoldDB" id="E3BQD6"/>
<evidence type="ECO:0000313" key="2">
    <source>
        <dbReference type="EMBL" id="EFP94760.1"/>
    </source>
</evidence>
<feature type="domain" description="2Fe-2S ferredoxin-type" evidence="1">
    <location>
        <begin position="2"/>
        <end position="86"/>
    </location>
</feature>
<dbReference type="Gene3D" id="3.10.20.30">
    <property type="match status" value="1"/>
</dbReference>
<dbReference type="Proteomes" id="UP000002943">
    <property type="component" value="Unassembled WGS sequence"/>
</dbReference>
<dbReference type="EMBL" id="AEIU01000120">
    <property type="protein sequence ID" value="EFP94760.1"/>
    <property type="molecule type" value="Genomic_DNA"/>
</dbReference>
<dbReference type="RefSeq" id="WP_009603417.1">
    <property type="nucleotide sequence ID" value="NZ_AEIU01000120.1"/>
</dbReference>
<name>E3BQD6_9VIBR</name>
<keyword evidence="3" id="KW-1185">Reference proteome</keyword>
<evidence type="ECO:0000313" key="3">
    <source>
        <dbReference type="Proteomes" id="UP000002943"/>
    </source>
</evidence>
<evidence type="ECO:0000259" key="1">
    <source>
        <dbReference type="PROSITE" id="PS51085"/>
    </source>
</evidence>
<reference evidence="2 3" key="1">
    <citation type="journal article" date="2012" name="Int. J. Syst. Evol. Microbiol.">
        <title>Vibrio caribbeanicus sp. nov., isolated from the marine sponge Scleritoderma cyanea.</title>
        <authorList>
            <person name="Hoffmann M."/>
            <person name="Monday S.R."/>
            <person name="Allard M.W."/>
            <person name="Strain E.A."/>
            <person name="Whittaker P."/>
            <person name="Naum M."/>
            <person name="McCarthy P.J."/>
            <person name="Lopez J.V."/>
            <person name="Fischer M."/>
            <person name="Brown E.W."/>
        </authorList>
    </citation>
    <scope>NUCLEOTIDE SEQUENCE [LARGE SCALE GENOMIC DNA]</scope>
    <source>
        <strain evidence="2 3">ATCC BAA-2122</strain>
    </source>
</reference>
<dbReference type="Pfam" id="PF00111">
    <property type="entry name" value="Fer2"/>
    <property type="match status" value="1"/>
</dbReference>
<dbReference type="eggNOG" id="COG0633">
    <property type="taxonomic scope" value="Bacteria"/>
</dbReference>
<dbReference type="NCBIfam" id="NF007985">
    <property type="entry name" value="PRK10713.1"/>
    <property type="match status" value="1"/>
</dbReference>
<dbReference type="STRING" id="796620.VIBC2010_13586"/>
<accession>E3BQD6</accession>
<sequence>MPKIKVNDVIMLDSLSSDCILQSLEKAGLEPEYQCRDGHCGSCRCKLVEGQVEYTGFAMAYLQPNEILPCICRATSDIKLTDVKYTLKDKRA</sequence>
<dbReference type="PROSITE" id="PS51085">
    <property type="entry name" value="2FE2S_FER_2"/>
    <property type="match status" value="1"/>
</dbReference>
<dbReference type="SUPFAM" id="SSF54292">
    <property type="entry name" value="2Fe-2S ferredoxin-like"/>
    <property type="match status" value="1"/>
</dbReference>
<proteinExistence type="predicted"/>